<dbReference type="GO" id="GO:0016651">
    <property type="term" value="F:oxidoreductase activity, acting on NAD(P)H"/>
    <property type="evidence" value="ECO:0007669"/>
    <property type="project" value="UniProtKB-ARBA"/>
</dbReference>
<organism evidence="3 4">
    <name type="scientific">Bianquea renquensis</name>
    <dbReference type="NCBI Taxonomy" id="2763661"/>
    <lineage>
        <taxon>Bacteria</taxon>
        <taxon>Bacillati</taxon>
        <taxon>Bacillota</taxon>
        <taxon>Clostridia</taxon>
        <taxon>Eubacteriales</taxon>
        <taxon>Bianqueaceae</taxon>
        <taxon>Bianquea</taxon>
    </lineage>
</organism>
<name>A0A926HXG4_9FIRM</name>
<reference evidence="3" key="1">
    <citation type="submission" date="2020-08" db="EMBL/GenBank/DDBJ databases">
        <title>Genome public.</title>
        <authorList>
            <person name="Liu C."/>
            <person name="Sun Q."/>
        </authorList>
    </citation>
    <scope>NUCLEOTIDE SEQUENCE</scope>
    <source>
        <strain evidence="3">NSJ-32</strain>
    </source>
</reference>
<dbReference type="Gene3D" id="3.40.50.360">
    <property type="match status" value="1"/>
</dbReference>
<dbReference type="PROSITE" id="PS50902">
    <property type="entry name" value="FLAVODOXIN_LIKE"/>
    <property type="match status" value="1"/>
</dbReference>
<feature type="transmembrane region" description="Helical" evidence="1">
    <location>
        <begin position="6"/>
        <end position="27"/>
    </location>
</feature>
<dbReference type="GO" id="GO:0010181">
    <property type="term" value="F:FMN binding"/>
    <property type="evidence" value="ECO:0007669"/>
    <property type="project" value="InterPro"/>
</dbReference>
<evidence type="ECO:0000313" key="4">
    <source>
        <dbReference type="Proteomes" id="UP000657006"/>
    </source>
</evidence>
<accession>A0A926HXG4</accession>
<evidence type="ECO:0000259" key="2">
    <source>
        <dbReference type="PROSITE" id="PS50902"/>
    </source>
</evidence>
<dbReference type="InterPro" id="IPR008254">
    <property type="entry name" value="Flavodoxin/NO_synth"/>
</dbReference>
<evidence type="ECO:0000256" key="1">
    <source>
        <dbReference type="SAM" id="Phobius"/>
    </source>
</evidence>
<dbReference type="EMBL" id="JACRSQ010000012">
    <property type="protein sequence ID" value="MBC8543737.1"/>
    <property type="molecule type" value="Genomic_DNA"/>
</dbReference>
<dbReference type="RefSeq" id="WP_177718476.1">
    <property type="nucleotide sequence ID" value="NZ_JACRSQ010000012.1"/>
</dbReference>
<keyword evidence="4" id="KW-1185">Reference proteome</keyword>
<dbReference type="SUPFAM" id="SSF52218">
    <property type="entry name" value="Flavoproteins"/>
    <property type="match status" value="1"/>
</dbReference>
<comment type="caution">
    <text evidence="3">The sequence shown here is derived from an EMBL/GenBank/DDBJ whole genome shotgun (WGS) entry which is preliminary data.</text>
</comment>
<feature type="domain" description="Flavodoxin-like" evidence="2">
    <location>
        <begin position="61"/>
        <end position="208"/>
    </location>
</feature>
<dbReference type="Proteomes" id="UP000657006">
    <property type="component" value="Unassembled WGS sequence"/>
</dbReference>
<dbReference type="PANTHER" id="PTHR39201">
    <property type="entry name" value="EXPORTED PROTEIN-RELATED"/>
    <property type="match status" value="1"/>
</dbReference>
<keyword evidence="1" id="KW-1133">Transmembrane helix</keyword>
<evidence type="ECO:0000313" key="3">
    <source>
        <dbReference type="EMBL" id="MBC8543737.1"/>
    </source>
</evidence>
<dbReference type="PANTHER" id="PTHR39201:SF1">
    <property type="entry name" value="FLAVODOXIN-LIKE DOMAIN-CONTAINING PROTEIN"/>
    <property type="match status" value="1"/>
</dbReference>
<proteinExistence type="predicted"/>
<dbReference type="AlphaFoldDB" id="A0A926HXG4"/>
<dbReference type="Pfam" id="PF12682">
    <property type="entry name" value="Flavodoxin_4"/>
    <property type="match status" value="1"/>
</dbReference>
<dbReference type="InterPro" id="IPR029039">
    <property type="entry name" value="Flavoprotein-like_sf"/>
</dbReference>
<gene>
    <name evidence="3" type="ORF">H8730_09280</name>
</gene>
<keyword evidence="1" id="KW-0812">Transmembrane</keyword>
<protein>
    <submittedName>
        <fullName evidence="3">NAD(P)H-dependent oxidoreductase</fullName>
    </submittedName>
</protein>
<sequence length="208" mass="23259">MKRKKGWIAGIVVIAVIAILFGGYNLYRYPAMFRSLPDHSLNDSQVEELREEIFSQSDVKVLVAYFSYSGTTRNVATALREKTGGDLFEITPQDGYSNVYMESNSEIRRNERPALTDTVENMEDYDIVFVGYPVWWHATPAPINTFLESYDLTGKLIIPFCTSGGSDIDETMPTFLHSCDGLAVYGERRISGTSQIDGWLSELGLIGG</sequence>
<keyword evidence="1" id="KW-0472">Membrane</keyword>